<feature type="region of interest" description="Disordered" evidence="1">
    <location>
        <begin position="819"/>
        <end position="860"/>
    </location>
</feature>
<feature type="compositionally biased region" description="Low complexity" evidence="1">
    <location>
        <begin position="891"/>
        <end position="933"/>
    </location>
</feature>
<dbReference type="EMBL" id="BRXU01000002">
    <property type="protein sequence ID" value="GLC49457.1"/>
    <property type="molecule type" value="Genomic_DNA"/>
</dbReference>
<feature type="region of interest" description="Disordered" evidence="1">
    <location>
        <begin position="575"/>
        <end position="594"/>
    </location>
</feature>
<proteinExistence type="predicted"/>
<feature type="compositionally biased region" description="Low complexity" evidence="1">
    <location>
        <begin position="972"/>
        <end position="994"/>
    </location>
</feature>
<feature type="region of interest" description="Disordered" evidence="1">
    <location>
        <begin position="485"/>
        <end position="505"/>
    </location>
</feature>
<feature type="region of interest" description="Disordered" evidence="1">
    <location>
        <begin position="780"/>
        <end position="806"/>
    </location>
</feature>
<reference evidence="2 3" key="1">
    <citation type="journal article" date="2023" name="Commun. Biol.">
        <title>Reorganization of the ancestral sex-determining regions during the evolution of trioecy in Pleodorina starrii.</title>
        <authorList>
            <person name="Takahashi K."/>
            <person name="Suzuki S."/>
            <person name="Kawai-Toyooka H."/>
            <person name="Yamamoto K."/>
            <person name="Hamaji T."/>
            <person name="Ootsuki R."/>
            <person name="Yamaguchi H."/>
            <person name="Kawachi M."/>
            <person name="Higashiyama T."/>
            <person name="Nozaki H."/>
        </authorList>
    </citation>
    <scope>NUCLEOTIDE SEQUENCE [LARGE SCALE GENOMIC DNA]</scope>
    <source>
        <strain evidence="2 3">NIES-4479</strain>
    </source>
</reference>
<feature type="region of interest" description="Disordered" evidence="1">
    <location>
        <begin position="341"/>
        <end position="390"/>
    </location>
</feature>
<accession>A0A9W6BC69</accession>
<feature type="compositionally biased region" description="Low complexity" evidence="1">
    <location>
        <begin position="874"/>
        <end position="884"/>
    </location>
</feature>
<feature type="compositionally biased region" description="Low complexity" evidence="1">
    <location>
        <begin position="717"/>
        <end position="726"/>
    </location>
</feature>
<feature type="region of interest" description="Disordered" evidence="1">
    <location>
        <begin position="874"/>
        <end position="1050"/>
    </location>
</feature>
<feature type="compositionally biased region" description="Low complexity" evidence="1">
    <location>
        <begin position="579"/>
        <end position="593"/>
    </location>
</feature>
<feature type="region of interest" description="Disordered" evidence="1">
    <location>
        <begin position="246"/>
        <end position="267"/>
    </location>
</feature>
<feature type="compositionally biased region" description="Low complexity" evidence="1">
    <location>
        <begin position="845"/>
        <end position="860"/>
    </location>
</feature>
<gene>
    <name evidence="2" type="primary">PLEST006576</name>
    <name evidence="2" type="ORF">PLESTB_000221200</name>
</gene>
<protein>
    <submittedName>
        <fullName evidence="2">Uncharacterized protein</fullName>
    </submittedName>
</protein>
<name>A0A9W6BC69_9CHLO</name>
<evidence type="ECO:0000313" key="2">
    <source>
        <dbReference type="EMBL" id="GLC49457.1"/>
    </source>
</evidence>
<feature type="compositionally biased region" description="Pro residues" evidence="1">
    <location>
        <begin position="727"/>
        <end position="747"/>
    </location>
</feature>
<evidence type="ECO:0000256" key="1">
    <source>
        <dbReference type="SAM" id="MobiDB-lite"/>
    </source>
</evidence>
<feature type="compositionally biased region" description="Acidic residues" evidence="1">
    <location>
        <begin position="168"/>
        <end position="179"/>
    </location>
</feature>
<feature type="region of interest" description="Disordered" evidence="1">
    <location>
        <begin position="149"/>
        <end position="180"/>
    </location>
</feature>
<dbReference type="AlphaFoldDB" id="A0A9W6BC69"/>
<comment type="caution">
    <text evidence="2">The sequence shown here is derived from an EMBL/GenBank/DDBJ whole genome shotgun (WGS) entry which is preliminary data.</text>
</comment>
<keyword evidence="3" id="KW-1185">Reference proteome</keyword>
<dbReference type="Proteomes" id="UP001165080">
    <property type="component" value="Unassembled WGS sequence"/>
</dbReference>
<feature type="region of interest" description="Disordered" evidence="1">
    <location>
        <begin position="697"/>
        <end position="749"/>
    </location>
</feature>
<evidence type="ECO:0000313" key="3">
    <source>
        <dbReference type="Proteomes" id="UP001165080"/>
    </source>
</evidence>
<organism evidence="2 3">
    <name type="scientific">Pleodorina starrii</name>
    <dbReference type="NCBI Taxonomy" id="330485"/>
    <lineage>
        <taxon>Eukaryota</taxon>
        <taxon>Viridiplantae</taxon>
        <taxon>Chlorophyta</taxon>
        <taxon>core chlorophytes</taxon>
        <taxon>Chlorophyceae</taxon>
        <taxon>CS clade</taxon>
        <taxon>Chlamydomonadales</taxon>
        <taxon>Volvocaceae</taxon>
        <taxon>Pleodorina</taxon>
    </lineage>
</organism>
<feature type="compositionally biased region" description="Low complexity" evidence="1">
    <location>
        <begin position="381"/>
        <end position="390"/>
    </location>
</feature>
<feature type="compositionally biased region" description="Low complexity" evidence="1">
    <location>
        <begin position="349"/>
        <end position="363"/>
    </location>
</feature>
<sequence length="1073" mass="106252">MVLRVAPAQAVMTEEHSTRGQSAEDVFRQARISHSNNMSLHINAASSTGHRLSMTRIQYELGTTLPYDYVSKDAGSAEQPTLVMPKTIKVKATPRFGAVMMATSSSAAAAAAAAGPGPGTINTGDAAAALGPHSAPTAAATVWEVNNRSDGTAAAPSGPPPEVGEGPTSDEDSSDDADDAAALQPEATAAARARHRVELGLASHAAEVNLFLPNRSVSTTNQILPPACLETAALRGRLRRMSATDVPTPLQYTPRPPAPAASIDGGPSSTGSLRAAAAAAAAAAGGTVSCCGAVSRDPWSSSIPGLPAPRGGGAGGDAAARTRVISHLMYSCSDTGPGLVSAWSPFSAPQPDMQQQQQQLEGPGPSPSPRELRPSLTGCEGPASGRGRGLAARAPIARPSTTGTPSSAAGGACGDLGAAADDAMAGPLVSAASLPGSVASVPVSCCGAAHHPPLQRRPHLQLSQLPTGESGLALRPTLPAVCSPPLWSPSPSPSSQPFGTSPYGDGPCSAPPTACGFGANTGTTPAASTEARLLRPPRHLRQPPPPSAAAPAAELPASLAGHGVAALFEAVAPWPPPDSSGQSPRSFGSSHSSHLVAPGSNASFRYGIGGAQAQHSSPLARPQVAPAAAAAAAAAAAGEAATADEARDDDNVNSDVGSNRQLGLGLWAADPGPRSAASDVAGGADMPAGGCKGYGILGSLLPPPPSNEHSSESGEDFSSPFVFPAEAAPPPQTPPPPLQPPGSPAPRPALLLPSVGCGCASGAGGGGACTATQLVLPPTPPAFRRPSVGDDRHTPPPSPPAPACQASRMPAAAMCAGGVAAAAQPPLSPSPHPRGPYTHSTGPAQSSPLPSPQSQCPKQSFSPCPQLLYLLAQQLQQQQQQQQQPRRRAADSTPAAAAAAFAAGEADGALVAASPTASAATSPCAAASPASCPDPGTPTGGGGGRQRFVHLLGSVGAKRHAPDRHQALSHHATATAAGGATLQPRGASGAAPEAPSSPLPSAPSGAAPSPLPPPSSSSSSFSGGGGGGQRGLLPGRPRSRGGGPLAVEISADEHRDIMARMKKALSFLKRGGD</sequence>